<keyword evidence="3" id="KW-1185">Reference proteome</keyword>
<dbReference type="Proteomes" id="UP001201163">
    <property type="component" value="Unassembled WGS sequence"/>
</dbReference>
<gene>
    <name evidence="2" type="ORF">EDB92DRAFT_1816038</name>
</gene>
<evidence type="ECO:0000256" key="1">
    <source>
        <dbReference type="SAM" id="MobiDB-lite"/>
    </source>
</evidence>
<sequence>MQMDDTSNSDNGGESEVSQSQRELSTDPGFSITPRDADILQEYLQDFQAADTSLRTRIIEKAMAQLYLLRPTSAQFDKKVATKRIQKWFYNHYVRPRREYIKFTRKWSARNAFYHLHRDEVLELAKDVSGTEPGHSGFLGALQDATTALWNELSAEDQEEYVNAAKEWSEKTPPKHIQSRMASSMRERIIQDFQSQLYRTCGIRSIVLTAYEGEDNNLKVGFNDVSSVLQDGKDFRTFCTDWKSAALWEQWTQFGKKCFAKEIVDTPKKDLSRTIKTPIPIICDRDGCPELPTVAMSDGYKAKVVQSLLRDYCTAHIRYVTRKPKLIIPWGALVKDPSSWIIDECTPDRFEWKDPSKIQIGEVFCILDHWRHRQDRGIGPLMWVPTSPLFDNIEDPPRHQRSVRNARTLQSQGSDEEYFVLPNSQDSDQEDDKTGSVEPSEDSSDDDSSEKTDPTKSDDSDDDPPENDMAMGSPPLHMSHMTTEALPLLETKMSASHPHHTYTANSFITIPDMASPSRPQVRWQGMQVGHPLRVGKGKEVLEEAKRTVKVSEKVRNMDTGRGATKIHPDIWTQNR</sequence>
<comment type="caution">
    <text evidence="2">The sequence shown here is derived from an EMBL/GenBank/DDBJ whole genome shotgun (WGS) entry which is preliminary data.</text>
</comment>
<accession>A0AAD4LHM1</accession>
<name>A0AAD4LHM1_9AGAM</name>
<feature type="region of interest" description="Disordered" evidence="1">
    <location>
        <begin position="388"/>
        <end position="478"/>
    </location>
</feature>
<feature type="compositionally biased region" description="Acidic residues" evidence="1">
    <location>
        <begin position="439"/>
        <end position="448"/>
    </location>
</feature>
<feature type="compositionally biased region" description="Polar residues" evidence="1">
    <location>
        <begin position="1"/>
        <end position="23"/>
    </location>
</feature>
<evidence type="ECO:0000313" key="3">
    <source>
        <dbReference type="Proteomes" id="UP001201163"/>
    </source>
</evidence>
<organism evidence="2 3">
    <name type="scientific">Lactarius akahatsu</name>
    <dbReference type="NCBI Taxonomy" id="416441"/>
    <lineage>
        <taxon>Eukaryota</taxon>
        <taxon>Fungi</taxon>
        <taxon>Dikarya</taxon>
        <taxon>Basidiomycota</taxon>
        <taxon>Agaricomycotina</taxon>
        <taxon>Agaricomycetes</taxon>
        <taxon>Russulales</taxon>
        <taxon>Russulaceae</taxon>
        <taxon>Lactarius</taxon>
    </lineage>
</organism>
<dbReference type="EMBL" id="JAKELL010000023">
    <property type="protein sequence ID" value="KAH8992193.1"/>
    <property type="molecule type" value="Genomic_DNA"/>
</dbReference>
<dbReference type="AlphaFoldDB" id="A0AAD4LHM1"/>
<evidence type="ECO:0000313" key="2">
    <source>
        <dbReference type="EMBL" id="KAH8992193.1"/>
    </source>
</evidence>
<proteinExistence type="predicted"/>
<feature type="compositionally biased region" description="Basic and acidic residues" evidence="1">
    <location>
        <begin position="449"/>
        <end position="458"/>
    </location>
</feature>
<protein>
    <submittedName>
        <fullName evidence="2">Uncharacterized protein</fullName>
    </submittedName>
</protein>
<reference evidence="2" key="1">
    <citation type="submission" date="2022-01" db="EMBL/GenBank/DDBJ databases">
        <title>Comparative genomics reveals a dynamic genome evolution in the ectomycorrhizal milk-cap (Lactarius) mushrooms.</title>
        <authorList>
            <consortium name="DOE Joint Genome Institute"/>
            <person name="Lebreton A."/>
            <person name="Tang N."/>
            <person name="Kuo A."/>
            <person name="LaButti K."/>
            <person name="Drula E."/>
            <person name="Barry K."/>
            <person name="Clum A."/>
            <person name="Lipzen A."/>
            <person name="Mousain D."/>
            <person name="Ng V."/>
            <person name="Wang R."/>
            <person name="Wang X."/>
            <person name="Dai Y."/>
            <person name="Henrissat B."/>
            <person name="Grigoriev I.V."/>
            <person name="Guerin-Laguette A."/>
            <person name="Yu F."/>
            <person name="Martin F.M."/>
        </authorList>
    </citation>
    <scope>NUCLEOTIDE SEQUENCE</scope>
    <source>
        <strain evidence="2">QP</strain>
    </source>
</reference>
<feature type="region of interest" description="Disordered" evidence="1">
    <location>
        <begin position="1"/>
        <end position="31"/>
    </location>
</feature>